<protein>
    <submittedName>
        <fullName evidence="3">Uncharacterized protein</fullName>
    </submittedName>
</protein>
<dbReference type="AlphaFoldDB" id="A0A6M4NMM4"/>
<feature type="coiled-coil region" evidence="1">
    <location>
        <begin position="64"/>
        <end position="91"/>
    </location>
</feature>
<evidence type="ECO:0000256" key="2">
    <source>
        <dbReference type="SAM" id="Phobius"/>
    </source>
</evidence>
<gene>
    <name evidence="3" type="ORF">PlAlph_2210</name>
</gene>
<evidence type="ECO:0000313" key="3">
    <source>
        <dbReference type="EMBL" id="QJR98217.1"/>
    </source>
</evidence>
<reference evidence="3" key="1">
    <citation type="submission" date="2020-01" db="EMBL/GenBank/DDBJ databases">
        <title>Gastrointestinal microbiota of LL stock colony Peromyscus leucopus.</title>
        <authorList>
            <person name="Milovic A."/>
            <person name="Bassam K."/>
            <person name="Keay E."/>
            <person name="Barbour A.G."/>
        </authorList>
    </citation>
    <scope>NUCLEOTIDE SEQUENCE</scope>
    <source>
        <strain evidence="3">LL90</strain>
    </source>
</reference>
<evidence type="ECO:0000256" key="1">
    <source>
        <dbReference type="SAM" id="Coils"/>
    </source>
</evidence>
<dbReference type="EMBL" id="MN990729">
    <property type="protein sequence ID" value="QJR98217.1"/>
    <property type="molecule type" value="Genomic_DNA"/>
</dbReference>
<keyword evidence="2" id="KW-0472">Membrane</keyword>
<feature type="transmembrane region" description="Helical" evidence="2">
    <location>
        <begin position="20"/>
        <end position="39"/>
    </location>
</feature>
<keyword evidence="2" id="KW-1133">Transmembrane helix</keyword>
<organism evidence="3">
    <name type="scientific">uncultured Alphaproteobacteria bacterium</name>
    <dbReference type="NCBI Taxonomy" id="91750"/>
    <lineage>
        <taxon>Bacteria</taxon>
        <taxon>Pseudomonadati</taxon>
        <taxon>Pseudomonadota</taxon>
        <taxon>Alphaproteobacteria</taxon>
        <taxon>environmental samples</taxon>
    </lineage>
</organism>
<keyword evidence="2" id="KW-0812">Transmembrane</keyword>
<sequence>MVKNKTSFTGKTLKIMAFTLRLTEVATLLAVIGLIFFLWQNPQTVSSWLDIPQAEQPKDNTLLFDNLNQKIENLKLIVEKDNEKAELLNRQFGYFDKSKADTSQIIVLNNKIDTLQNLTEKLSKTSNSGALILTSAMLIRDNVSRGITCQKEAEALKILASGINSMNKDIAFVYNHCSLNFMSAASIAEKFNNIYDEIKIAAEPEVEQDWKKRFAAKVNEYVKISTPQSKNSTPQYDSLAVLGKIKKLVDNGDLAAAAKELDKPENARLTEENEKLKEWYEHTRGQLEFYKSLSNVISNALLIMKVEDTKHVAE</sequence>
<keyword evidence="1" id="KW-0175">Coiled coil</keyword>
<accession>A0A6M4NMM4</accession>
<name>A0A6M4NMM4_9PROT</name>
<proteinExistence type="predicted"/>